<keyword evidence="19" id="KW-1185">Reference proteome</keyword>
<dbReference type="EMBL" id="JBBPBN010000035">
    <property type="protein sequence ID" value="KAK9001807.1"/>
    <property type="molecule type" value="Genomic_DNA"/>
</dbReference>
<evidence type="ECO:0000256" key="8">
    <source>
        <dbReference type="ARBA" id="ARBA00022771"/>
    </source>
</evidence>
<comment type="caution">
    <text evidence="18">The sequence shown here is derived from an EMBL/GenBank/DDBJ whole genome shotgun (WGS) entry which is preliminary data.</text>
</comment>
<evidence type="ECO:0000256" key="2">
    <source>
        <dbReference type="ARBA" id="ARBA00004167"/>
    </source>
</evidence>
<keyword evidence="9" id="KW-0833">Ubl conjugation pathway</keyword>
<keyword evidence="12 16" id="KW-0472">Membrane</keyword>
<evidence type="ECO:0000256" key="3">
    <source>
        <dbReference type="ARBA" id="ARBA00004906"/>
    </source>
</evidence>
<dbReference type="PROSITE" id="PS50089">
    <property type="entry name" value="ZF_RING_2"/>
    <property type="match status" value="1"/>
</dbReference>
<evidence type="ECO:0000256" key="16">
    <source>
        <dbReference type="SAM" id="Phobius"/>
    </source>
</evidence>
<keyword evidence="8 14" id="KW-0863">Zinc-finger</keyword>
<organism evidence="18 19">
    <name type="scientific">Hibiscus sabdariffa</name>
    <name type="common">roselle</name>
    <dbReference type="NCBI Taxonomy" id="183260"/>
    <lineage>
        <taxon>Eukaryota</taxon>
        <taxon>Viridiplantae</taxon>
        <taxon>Streptophyta</taxon>
        <taxon>Embryophyta</taxon>
        <taxon>Tracheophyta</taxon>
        <taxon>Spermatophyta</taxon>
        <taxon>Magnoliopsida</taxon>
        <taxon>eudicotyledons</taxon>
        <taxon>Gunneridae</taxon>
        <taxon>Pentapetalae</taxon>
        <taxon>rosids</taxon>
        <taxon>malvids</taxon>
        <taxon>Malvales</taxon>
        <taxon>Malvaceae</taxon>
        <taxon>Malvoideae</taxon>
        <taxon>Hibiscus</taxon>
    </lineage>
</organism>
<comment type="subcellular location">
    <subcellularLocation>
        <location evidence="2">Membrane</location>
        <topology evidence="2">Single-pass membrane protein</topology>
    </subcellularLocation>
</comment>
<evidence type="ECO:0000313" key="18">
    <source>
        <dbReference type="EMBL" id="KAK9001807.1"/>
    </source>
</evidence>
<dbReference type="InterPro" id="IPR044600">
    <property type="entry name" value="ATL1/ATL16-like"/>
</dbReference>
<evidence type="ECO:0000259" key="17">
    <source>
        <dbReference type="PROSITE" id="PS50089"/>
    </source>
</evidence>
<keyword evidence="7" id="KW-0479">Metal-binding</keyword>
<evidence type="ECO:0000256" key="11">
    <source>
        <dbReference type="ARBA" id="ARBA00022989"/>
    </source>
</evidence>
<dbReference type="Proteomes" id="UP001396334">
    <property type="component" value="Unassembled WGS sequence"/>
</dbReference>
<dbReference type="CDD" id="cd16461">
    <property type="entry name" value="RING-H2_EL5-like"/>
    <property type="match status" value="1"/>
</dbReference>
<dbReference type="SUPFAM" id="SSF57850">
    <property type="entry name" value="RING/U-box"/>
    <property type="match status" value="1"/>
</dbReference>
<evidence type="ECO:0000256" key="9">
    <source>
        <dbReference type="ARBA" id="ARBA00022786"/>
    </source>
</evidence>
<comment type="pathway">
    <text evidence="3">Protein modification; protein ubiquitination.</text>
</comment>
<feature type="compositionally biased region" description="Basic and acidic residues" evidence="15">
    <location>
        <begin position="168"/>
        <end position="183"/>
    </location>
</feature>
<evidence type="ECO:0000256" key="13">
    <source>
        <dbReference type="ARBA" id="ARBA00024209"/>
    </source>
</evidence>
<reference evidence="18 19" key="1">
    <citation type="journal article" date="2024" name="G3 (Bethesda)">
        <title>Genome assembly of Hibiscus sabdariffa L. provides insights into metabolisms of medicinal natural products.</title>
        <authorList>
            <person name="Kim T."/>
        </authorList>
    </citation>
    <scope>NUCLEOTIDE SEQUENCE [LARGE SCALE GENOMIC DNA]</scope>
    <source>
        <strain evidence="18">TK-2024</strain>
        <tissue evidence="18">Old leaves</tissue>
    </source>
</reference>
<keyword evidence="6 16" id="KW-0812">Transmembrane</keyword>
<evidence type="ECO:0000256" key="14">
    <source>
        <dbReference type="PROSITE-ProRule" id="PRU00175"/>
    </source>
</evidence>
<feature type="transmembrane region" description="Helical" evidence="16">
    <location>
        <begin position="20"/>
        <end position="42"/>
    </location>
</feature>
<comment type="similarity">
    <text evidence="13">Belongs to the RING-type zinc finger family. ATL subfamily.</text>
</comment>
<feature type="domain" description="RING-type" evidence="17">
    <location>
        <begin position="100"/>
        <end position="142"/>
    </location>
</feature>
<keyword evidence="5" id="KW-0808">Transferase</keyword>
<dbReference type="InterPro" id="IPR013083">
    <property type="entry name" value="Znf_RING/FYVE/PHD"/>
</dbReference>
<comment type="catalytic activity">
    <reaction evidence="1">
        <text>S-ubiquitinyl-[E2 ubiquitin-conjugating enzyme]-L-cysteine + [acceptor protein]-L-lysine = [E2 ubiquitin-conjugating enzyme]-L-cysteine + N(6)-ubiquitinyl-[acceptor protein]-L-lysine.</text>
        <dbReference type="EC" id="2.3.2.27"/>
    </reaction>
</comment>
<name>A0ABR2QMR8_9ROSI</name>
<feature type="region of interest" description="Disordered" evidence="15">
    <location>
        <begin position="163"/>
        <end position="196"/>
    </location>
</feature>
<accession>A0ABR2QMR8</accession>
<keyword evidence="10" id="KW-0862">Zinc</keyword>
<dbReference type="Pfam" id="PF13639">
    <property type="entry name" value="zf-RING_2"/>
    <property type="match status" value="1"/>
</dbReference>
<dbReference type="PANTHER" id="PTHR46913">
    <property type="entry name" value="RING-H2 FINGER PROTEIN ATL16"/>
    <property type="match status" value="1"/>
</dbReference>
<dbReference type="EC" id="2.3.2.27" evidence="4"/>
<dbReference type="PANTHER" id="PTHR46913:SF1">
    <property type="entry name" value="RING-H2 FINGER PROTEIN ATL16"/>
    <property type="match status" value="1"/>
</dbReference>
<evidence type="ECO:0000256" key="4">
    <source>
        <dbReference type="ARBA" id="ARBA00012483"/>
    </source>
</evidence>
<evidence type="ECO:0000256" key="6">
    <source>
        <dbReference type="ARBA" id="ARBA00022692"/>
    </source>
</evidence>
<protein>
    <recommendedName>
        <fullName evidence="4">RING-type E3 ubiquitin transferase</fullName>
        <ecNumber evidence="4">2.3.2.27</ecNumber>
    </recommendedName>
</protein>
<evidence type="ECO:0000256" key="12">
    <source>
        <dbReference type="ARBA" id="ARBA00023136"/>
    </source>
</evidence>
<evidence type="ECO:0000256" key="1">
    <source>
        <dbReference type="ARBA" id="ARBA00000900"/>
    </source>
</evidence>
<keyword evidence="11 16" id="KW-1133">Transmembrane helix</keyword>
<dbReference type="Gene3D" id="3.30.40.10">
    <property type="entry name" value="Zinc/RING finger domain, C3HC4 (zinc finger)"/>
    <property type="match status" value="1"/>
</dbReference>
<evidence type="ECO:0000256" key="15">
    <source>
        <dbReference type="SAM" id="MobiDB-lite"/>
    </source>
</evidence>
<feature type="compositionally biased region" description="Low complexity" evidence="15">
    <location>
        <begin position="184"/>
        <end position="196"/>
    </location>
</feature>
<evidence type="ECO:0000256" key="10">
    <source>
        <dbReference type="ARBA" id="ARBA00022833"/>
    </source>
</evidence>
<dbReference type="SMART" id="SM00184">
    <property type="entry name" value="RING"/>
    <property type="match status" value="1"/>
</dbReference>
<dbReference type="InterPro" id="IPR001841">
    <property type="entry name" value="Znf_RING"/>
</dbReference>
<evidence type="ECO:0000256" key="5">
    <source>
        <dbReference type="ARBA" id="ARBA00022679"/>
    </source>
</evidence>
<evidence type="ECO:0000256" key="7">
    <source>
        <dbReference type="ARBA" id="ARBA00022723"/>
    </source>
</evidence>
<proteinExistence type="inferred from homology"/>
<evidence type="ECO:0000313" key="19">
    <source>
        <dbReference type="Proteomes" id="UP001396334"/>
    </source>
</evidence>
<gene>
    <name evidence="18" type="ORF">V6N11_024505</name>
</gene>
<sequence>MDLQGNHIDYALNGKAMLCTGVLLFVAVLTVLCFHNYVRVLFRDGRRRYMRHRALRLLSISTPGAASTNVGSKGLDSSVIKTIPIIVYATSVACLPPLECSVCLSEFENEEKTRVLPKCNHTFHVDCIDMWFYGHSNCPLCRAPVQAVIPVIPEEIAGPVVETAGLEPARDVSESESKSKRESSSPFTSSSSSSLSLSSSSLLELEGCPMQKLELVEIVVEVPTGAPCGIGFR</sequence>